<dbReference type="InterPro" id="IPR036186">
    <property type="entry name" value="Serpin_sf"/>
</dbReference>
<dbReference type="InterPro" id="IPR042178">
    <property type="entry name" value="Serpin_sf_1"/>
</dbReference>
<comment type="caution">
    <text evidence="8">The sequence shown here is derived from an EMBL/GenBank/DDBJ whole genome shotgun (WGS) entry which is preliminary data.</text>
</comment>
<dbReference type="InterPro" id="IPR023795">
    <property type="entry name" value="Serpin_CS"/>
</dbReference>
<keyword evidence="6" id="KW-0732">Signal</keyword>
<dbReference type="GO" id="GO:0005615">
    <property type="term" value="C:extracellular space"/>
    <property type="evidence" value="ECO:0007669"/>
    <property type="project" value="InterPro"/>
</dbReference>
<feature type="domain" description="Serpin" evidence="7">
    <location>
        <begin position="33"/>
        <end position="389"/>
    </location>
</feature>
<dbReference type="Pfam" id="PF00079">
    <property type="entry name" value="Serpin"/>
    <property type="match status" value="1"/>
</dbReference>
<dbReference type="EMBL" id="NWSH01000329">
    <property type="protein sequence ID" value="PCG77372.1"/>
    <property type="molecule type" value="Genomic_DNA"/>
</dbReference>
<dbReference type="PROSITE" id="PS00284">
    <property type="entry name" value="SERPIN"/>
    <property type="match status" value="1"/>
</dbReference>
<feature type="chain" id="PRO_5013508222" description="Serpin domain-containing protein" evidence="6">
    <location>
        <begin position="20"/>
        <end position="484"/>
    </location>
</feature>
<gene>
    <name evidence="8" type="ORF">B5V51_7446</name>
</gene>
<comment type="similarity">
    <text evidence="1 4">Belongs to the serpin family.</text>
</comment>
<evidence type="ECO:0000256" key="5">
    <source>
        <dbReference type="SAM" id="MobiDB-lite"/>
    </source>
</evidence>
<feature type="signal peptide" evidence="6">
    <location>
        <begin position="1"/>
        <end position="19"/>
    </location>
</feature>
<keyword evidence="2" id="KW-0646">Protease inhibitor</keyword>
<feature type="region of interest" description="Disordered" evidence="5">
    <location>
        <begin position="442"/>
        <end position="461"/>
    </location>
</feature>
<dbReference type="Gene3D" id="3.30.497.10">
    <property type="entry name" value="Antithrombin, subunit I, domain 2"/>
    <property type="match status" value="1"/>
</dbReference>
<evidence type="ECO:0000256" key="2">
    <source>
        <dbReference type="ARBA" id="ARBA00022690"/>
    </source>
</evidence>
<dbReference type="SMART" id="SM00093">
    <property type="entry name" value="SERPIN"/>
    <property type="match status" value="1"/>
</dbReference>
<protein>
    <recommendedName>
        <fullName evidence="7">Serpin domain-containing protein</fullName>
    </recommendedName>
</protein>
<evidence type="ECO:0000313" key="8">
    <source>
        <dbReference type="EMBL" id="PCG77372.1"/>
    </source>
</evidence>
<feature type="compositionally biased region" description="Polar residues" evidence="5">
    <location>
        <begin position="442"/>
        <end position="458"/>
    </location>
</feature>
<dbReference type="STRING" id="7102.A0A2A4K156"/>
<dbReference type="GO" id="GO:0004867">
    <property type="term" value="F:serine-type endopeptidase inhibitor activity"/>
    <property type="evidence" value="ECO:0007669"/>
    <property type="project" value="UniProtKB-KW"/>
</dbReference>
<dbReference type="CDD" id="cd19600">
    <property type="entry name" value="serpin11-like_insects"/>
    <property type="match status" value="1"/>
</dbReference>
<name>A0A2A4K156_HELVI</name>
<dbReference type="InterPro" id="IPR000215">
    <property type="entry name" value="Serpin_fam"/>
</dbReference>
<dbReference type="SUPFAM" id="SSF56574">
    <property type="entry name" value="Serpins"/>
    <property type="match status" value="1"/>
</dbReference>
<evidence type="ECO:0000256" key="6">
    <source>
        <dbReference type="SAM" id="SignalP"/>
    </source>
</evidence>
<dbReference type="InterPro" id="IPR042185">
    <property type="entry name" value="Serpin_sf_2"/>
</dbReference>
<accession>A0A2A4K156</accession>
<keyword evidence="3" id="KW-0722">Serine protease inhibitor</keyword>
<dbReference type="PANTHER" id="PTHR11461:SF211">
    <property type="entry name" value="GH10112P-RELATED"/>
    <property type="match status" value="1"/>
</dbReference>
<organism evidence="8">
    <name type="scientific">Heliothis virescens</name>
    <name type="common">Tobacco budworm moth</name>
    <dbReference type="NCBI Taxonomy" id="7102"/>
    <lineage>
        <taxon>Eukaryota</taxon>
        <taxon>Metazoa</taxon>
        <taxon>Ecdysozoa</taxon>
        <taxon>Arthropoda</taxon>
        <taxon>Hexapoda</taxon>
        <taxon>Insecta</taxon>
        <taxon>Pterygota</taxon>
        <taxon>Neoptera</taxon>
        <taxon>Endopterygota</taxon>
        <taxon>Lepidoptera</taxon>
        <taxon>Glossata</taxon>
        <taxon>Ditrysia</taxon>
        <taxon>Noctuoidea</taxon>
        <taxon>Noctuidae</taxon>
        <taxon>Heliothinae</taxon>
        <taxon>Heliothis</taxon>
    </lineage>
</organism>
<sequence length="484" mass="54215">MRGTIAVVLIFASFQSLDCIFHISNTRLNYFDIDLLRYVVEGKSGNVMVSPASIKSTLAMLLEGARGPTASQIQTALRLSPDKYDYREQLSGFMKDLETNTSSVTVQNANAIFISKKLKLQKEYETTVKRLYFSEVNKLDFGDPRAAVNAINGWVSQKTKGLIPDIVDQVQISPVTELLVTNALYFKGTWQHEFDSSRTHGECFYRDGICKKVAMMDVDTQLNYAFVDNLRAHALELPYHGKRYSMILLVPQDRNAGVALIRDLPYIGLPGITMLMEKTDVLLTMPKFTVEYNEDMVATLQSMGISTLFTPSANLSGIFEGTSAYLNNIFHKVYMSVDEKGTIAAASTAGMVVPLIFSQVQLRVDRPFIFFILDNDNGVVLFEGKIEDPTEFVELGNKHGFIGAPVESPIVQTSATQKFNETTSLMTPSIPIHQIHPVVIQPSENQPSTNKPTTTQSPDDIYIETKHPKKNEKHWYERFTAYLG</sequence>
<dbReference type="Gene3D" id="2.30.39.10">
    <property type="entry name" value="Alpha-1-antitrypsin, domain 1"/>
    <property type="match status" value="1"/>
</dbReference>
<evidence type="ECO:0000259" key="7">
    <source>
        <dbReference type="SMART" id="SM00093"/>
    </source>
</evidence>
<reference evidence="8" key="1">
    <citation type="submission" date="2017-09" db="EMBL/GenBank/DDBJ databases">
        <title>Contemporary evolution of a Lepidopteran species, Heliothis virescens, in response to modern agricultural practices.</title>
        <authorList>
            <person name="Fritz M.L."/>
            <person name="Deyonke A.M."/>
            <person name="Papanicolaou A."/>
            <person name="Micinski S."/>
            <person name="Westbrook J."/>
            <person name="Gould F."/>
        </authorList>
    </citation>
    <scope>NUCLEOTIDE SEQUENCE [LARGE SCALE GENOMIC DNA]</scope>
    <source>
        <strain evidence="8">HvINT-</strain>
        <tissue evidence="8">Whole body</tissue>
    </source>
</reference>
<dbReference type="InterPro" id="IPR023796">
    <property type="entry name" value="Serpin_dom"/>
</dbReference>
<dbReference type="AlphaFoldDB" id="A0A2A4K156"/>
<dbReference type="PANTHER" id="PTHR11461">
    <property type="entry name" value="SERINE PROTEASE INHIBITOR, SERPIN"/>
    <property type="match status" value="1"/>
</dbReference>
<evidence type="ECO:0000256" key="3">
    <source>
        <dbReference type="ARBA" id="ARBA00022900"/>
    </source>
</evidence>
<evidence type="ECO:0000256" key="1">
    <source>
        <dbReference type="ARBA" id="ARBA00009500"/>
    </source>
</evidence>
<dbReference type="EMBL" id="NWSH01000329">
    <property type="protein sequence ID" value="PCG77373.1"/>
    <property type="molecule type" value="Genomic_DNA"/>
</dbReference>
<evidence type="ECO:0000256" key="4">
    <source>
        <dbReference type="RuleBase" id="RU000411"/>
    </source>
</evidence>
<proteinExistence type="inferred from homology"/>